<feature type="domain" description="Major facilitator superfamily (MFS) profile" evidence="6">
    <location>
        <begin position="20"/>
        <end position="429"/>
    </location>
</feature>
<dbReference type="Gene3D" id="1.20.1250.20">
    <property type="entry name" value="MFS general substrate transporter like domains"/>
    <property type="match status" value="1"/>
</dbReference>
<keyword evidence="3 5" id="KW-1133">Transmembrane helix</keyword>
<reference evidence="7 8" key="1">
    <citation type="submission" date="2017-07" db="EMBL/GenBank/DDBJ databases">
        <title>Draft whole genome sequences of clinical Proprionibacteriaceae strains.</title>
        <authorList>
            <person name="Bernier A.-M."/>
            <person name="Bernard K."/>
            <person name="Domingo M.-C."/>
        </authorList>
    </citation>
    <scope>NUCLEOTIDE SEQUENCE [LARGE SCALE GENOMIC DNA]</scope>
    <source>
        <strain evidence="7 8">NML 030167</strain>
    </source>
</reference>
<dbReference type="RefSeq" id="WP_094401174.1">
    <property type="nucleotide sequence ID" value="NZ_NMVL01000011.1"/>
</dbReference>
<dbReference type="PANTHER" id="PTHR23508">
    <property type="entry name" value="CARBOXYLIC ACID TRANSPORTER PROTEIN HOMOLOG"/>
    <property type="match status" value="1"/>
</dbReference>
<gene>
    <name evidence="7" type="ORF">CGZ94_17305</name>
</gene>
<feature type="transmembrane region" description="Helical" evidence="5">
    <location>
        <begin position="256"/>
        <end position="274"/>
    </location>
</feature>
<dbReference type="InterPro" id="IPR020846">
    <property type="entry name" value="MFS_dom"/>
</dbReference>
<dbReference type="GO" id="GO:0046943">
    <property type="term" value="F:carboxylic acid transmembrane transporter activity"/>
    <property type="evidence" value="ECO:0007669"/>
    <property type="project" value="TreeGrafter"/>
</dbReference>
<proteinExistence type="predicted"/>
<feature type="transmembrane region" description="Helical" evidence="5">
    <location>
        <begin position="53"/>
        <end position="73"/>
    </location>
</feature>
<feature type="transmembrane region" description="Helical" evidence="5">
    <location>
        <begin position="143"/>
        <end position="164"/>
    </location>
</feature>
<dbReference type="Pfam" id="PF07690">
    <property type="entry name" value="MFS_1"/>
    <property type="match status" value="1"/>
</dbReference>
<evidence type="ECO:0000256" key="1">
    <source>
        <dbReference type="ARBA" id="ARBA00004651"/>
    </source>
</evidence>
<comment type="caution">
    <text evidence="7">The sequence shown here is derived from an EMBL/GenBank/DDBJ whole genome shotgun (WGS) entry which is preliminary data.</text>
</comment>
<feature type="transmembrane region" description="Helical" evidence="5">
    <location>
        <begin position="16"/>
        <end position="33"/>
    </location>
</feature>
<keyword evidence="2 5" id="KW-0812">Transmembrane</keyword>
<feature type="transmembrane region" description="Helical" evidence="5">
    <location>
        <begin position="375"/>
        <end position="398"/>
    </location>
</feature>
<dbReference type="PROSITE" id="PS50850">
    <property type="entry name" value="MFS"/>
    <property type="match status" value="1"/>
</dbReference>
<feature type="transmembrane region" description="Helical" evidence="5">
    <location>
        <begin position="339"/>
        <end position="363"/>
    </location>
</feature>
<feature type="transmembrane region" description="Helical" evidence="5">
    <location>
        <begin position="85"/>
        <end position="105"/>
    </location>
</feature>
<feature type="transmembrane region" description="Helical" evidence="5">
    <location>
        <begin position="170"/>
        <end position="188"/>
    </location>
</feature>
<protein>
    <recommendedName>
        <fullName evidence="6">Major facilitator superfamily (MFS) profile domain-containing protein</fullName>
    </recommendedName>
</protein>
<evidence type="ECO:0000256" key="3">
    <source>
        <dbReference type="ARBA" id="ARBA00022989"/>
    </source>
</evidence>
<evidence type="ECO:0000313" key="7">
    <source>
        <dbReference type="EMBL" id="OYO10733.1"/>
    </source>
</evidence>
<dbReference type="EMBL" id="NMVO01000016">
    <property type="protein sequence ID" value="OYO10733.1"/>
    <property type="molecule type" value="Genomic_DNA"/>
</dbReference>
<feature type="transmembrane region" description="Helical" evidence="5">
    <location>
        <begin position="280"/>
        <end position="302"/>
    </location>
</feature>
<evidence type="ECO:0000256" key="4">
    <source>
        <dbReference type="ARBA" id="ARBA00023136"/>
    </source>
</evidence>
<sequence>MSAHGFTPAEATSRRYATYLIVIALAGWALASYDFNLLVLTIPDISRELGISGGQIGVMGFVIYVAEFIVALFVGRGMDAKGRKWMWMICLGAAAIFTGLTFFVQNFWQLVAIRALASSFANAELAISITLVNEQLSARRRGLLYSVVQGGWPLGVFLASGVYLAVSGLGWRWVFAFGVIPLVVVIIGRRWIREPERFTHLVAVRRALARGDQAEVDRLVAERPVDVAELEKGSVRAMFATPGTVRRNLITLSITWILYAIAFVATNVYITYWFTEYAGWSAGAVATLLLVCGGIGFFFYIIGGYFGERFGRRTVLMVTGLVTGPLNLALLLFHQNTAATAIIFFLCYQASNGTWSGAGYSYWAECFPTRVRGTAIGWLTAMFVLGQALGSLIWSGILATSTLVVAWMVMAVGVAFAQGLSTLLLPRIEPGQELERLSV</sequence>
<dbReference type="GO" id="GO:0005886">
    <property type="term" value="C:plasma membrane"/>
    <property type="evidence" value="ECO:0007669"/>
    <property type="project" value="UniProtKB-SubCell"/>
</dbReference>
<evidence type="ECO:0000256" key="2">
    <source>
        <dbReference type="ARBA" id="ARBA00022692"/>
    </source>
</evidence>
<dbReference type="Proteomes" id="UP000215896">
    <property type="component" value="Unassembled WGS sequence"/>
</dbReference>
<accession>A0A255G916</accession>
<comment type="subcellular location">
    <subcellularLocation>
        <location evidence="1">Cell membrane</location>
        <topology evidence="1">Multi-pass membrane protein</topology>
    </subcellularLocation>
</comment>
<feature type="transmembrane region" description="Helical" evidence="5">
    <location>
        <begin position="314"/>
        <end position="333"/>
    </location>
</feature>
<feature type="transmembrane region" description="Helical" evidence="5">
    <location>
        <begin position="111"/>
        <end position="131"/>
    </location>
</feature>
<keyword evidence="4 5" id="KW-0472">Membrane</keyword>
<evidence type="ECO:0000256" key="5">
    <source>
        <dbReference type="SAM" id="Phobius"/>
    </source>
</evidence>
<evidence type="ECO:0000259" key="6">
    <source>
        <dbReference type="PROSITE" id="PS50850"/>
    </source>
</evidence>
<evidence type="ECO:0000313" key="8">
    <source>
        <dbReference type="Proteomes" id="UP000215896"/>
    </source>
</evidence>
<dbReference type="PANTHER" id="PTHR23508:SF10">
    <property type="entry name" value="CARBOXYLIC ACID TRANSPORTER PROTEIN HOMOLOG"/>
    <property type="match status" value="1"/>
</dbReference>
<dbReference type="SUPFAM" id="SSF103473">
    <property type="entry name" value="MFS general substrate transporter"/>
    <property type="match status" value="1"/>
</dbReference>
<dbReference type="InterPro" id="IPR011701">
    <property type="entry name" value="MFS"/>
</dbReference>
<name>A0A255G916_9ACTN</name>
<dbReference type="AlphaFoldDB" id="A0A255G916"/>
<dbReference type="OrthoDB" id="8953821at2"/>
<organism evidence="7 8">
    <name type="scientific">Enemella evansiae</name>
    <dbReference type="NCBI Taxonomy" id="2016499"/>
    <lineage>
        <taxon>Bacteria</taxon>
        <taxon>Bacillati</taxon>
        <taxon>Actinomycetota</taxon>
        <taxon>Actinomycetes</taxon>
        <taxon>Propionibacteriales</taxon>
        <taxon>Propionibacteriaceae</taxon>
        <taxon>Enemella</taxon>
    </lineage>
</organism>
<dbReference type="InterPro" id="IPR036259">
    <property type="entry name" value="MFS_trans_sf"/>
</dbReference>
<feature type="transmembrane region" description="Helical" evidence="5">
    <location>
        <begin position="404"/>
        <end position="426"/>
    </location>
</feature>
<keyword evidence="8" id="KW-1185">Reference proteome</keyword>